<organism evidence="9">
    <name type="scientific">Gloeochaete wittrockiana</name>
    <dbReference type="NCBI Taxonomy" id="38269"/>
    <lineage>
        <taxon>Eukaryota</taxon>
        <taxon>Glaucocystophyceae</taxon>
        <taxon>Gloeochaetales</taxon>
        <taxon>Gloeochaetaceae</taxon>
        <taxon>Gloeochaete</taxon>
    </lineage>
</organism>
<keyword evidence="3" id="KW-0138">CF(0)</keyword>
<evidence type="ECO:0000256" key="7">
    <source>
        <dbReference type="ARBA" id="ARBA00023136"/>
    </source>
</evidence>
<evidence type="ECO:0000256" key="5">
    <source>
        <dbReference type="ARBA" id="ARBA00023065"/>
    </source>
</evidence>
<dbReference type="AlphaFoldDB" id="A0A096Y6Q8"/>
<keyword evidence="8" id="KW-1133">Transmembrane helix</keyword>
<feature type="transmembrane region" description="Helical" evidence="8">
    <location>
        <begin position="9"/>
        <end position="28"/>
    </location>
</feature>
<evidence type="ECO:0000256" key="2">
    <source>
        <dbReference type="ARBA" id="ARBA00022448"/>
    </source>
</evidence>
<keyword evidence="5" id="KW-0406">Ion transport</keyword>
<dbReference type="GO" id="GO:0015078">
    <property type="term" value="F:proton transmembrane transporter activity"/>
    <property type="evidence" value="ECO:0007669"/>
    <property type="project" value="InterPro"/>
</dbReference>
<evidence type="ECO:0000256" key="1">
    <source>
        <dbReference type="ARBA" id="ARBA00004325"/>
    </source>
</evidence>
<keyword evidence="8" id="KW-0812">Transmembrane</keyword>
<keyword evidence="2" id="KW-0813">Transport</keyword>
<keyword evidence="4" id="KW-0375">Hydrogen ion transport</keyword>
<dbReference type="GO" id="GO:0031966">
    <property type="term" value="C:mitochondrial membrane"/>
    <property type="evidence" value="ECO:0007669"/>
    <property type="project" value="UniProtKB-SubCell"/>
</dbReference>
<dbReference type="RefSeq" id="YP_009092430.1">
    <property type="nucleotide sequence ID" value="NC_025293.1"/>
</dbReference>
<dbReference type="GO" id="GO:0015986">
    <property type="term" value="P:proton motive force-driven ATP synthesis"/>
    <property type="evidence" value="ECO:0007669"/>
    <property type="project" value="InterPro"/>
</dbReference>
<keyword evidence="7 8" id="KW-0472">Membrane</keyword>
<dbReference type="GeneID" id="20832876"/>
<accession>A0A096Y6Q8</accession>
<dbReference type="Pfam" id="PF05405">
    <property type="entry name" value="Mt_ATP-synt_B"/>
    <property type="match status" value="1"/>
</dbReference>
<reference evidence="9" key="1">
    <citation type="journal article" date="2014" name="Genome Biol. Evol.">
        <title>The mitochondrial genomes of the glaucophytes Gloeochaete wittrockiana and Cyanoptyche gloeocystis: multilocus phylogenetics suggests a monophyletic archaeplastida.</title>
        <authorList>
            <person name="Jackson C."/>
            <person name="Reyes-Prieto A."/>
        </authorList>
    </citation>
    <scope>NUCLEOTIDE SEQUENCE</scope>
    <source>
        <strain evidence="9">SAG 46.84</strain>
    </source>
</reference>
<sequence>MFVTQLIKNLYNFVLAKPYILFLFVLVLSKEIYILEVETLVVACFFLFLFFLFTQISVVVQESLDLKYEQVRRDFYSYLFFLEILNNKLISSYSYSKFLISDIDNLLHFAQQYFSYIRTNKITGIKTLAINTVYSSLMNVINEQKLYKKTLILSILSDVFEKQLINK</sequence>
<protein>
    <submittedName>
        <fullName evidence="9">ATP synthase F0 subunit b</fullName>
    </submittedName>
</protein>
<comment type="subcellular location">
    <subcellularLocation>
        <location evidence="1">Mitochondrion membrane</location>
    </subcellularLocation>
</comment>
<reference evidence="9" key="2">
    <citation type="submission" date="2014-05" db="EMBL/GenBank/DDBJ databases">
        <authorList>
            <person name="Jackson C.J."/>
            <person name="Reyes-Prieto A."/>
        </authorList>
    </citation>
    <scope>NUCLEOTIDE SEQUENCE</scope>
    <source>
        <strain evidence="9">SAG 46.84</strain>
    </source>
</reference>
<dbReference type="GO" id="GO:0045259">
    <property type="term" value="C:proton-transporting ATP synthase complex"/>
    <property type="evidence" value="ECO:0007669"/>
    <property type="project" value="UniProtKB-KW"/>
</dbReference>
<keyword evidence="6 9" id="KW-0496">Mitochondrion</keyword>
<evidence type="ECO:0000256" key="8">
    <source>
        <dbReference type="SAM" id="Phobius"/>
    </source>
</evidence>
<dbReference type="InterPro" id="IPR008688">
    <property type="entry name" value="ATP_synth_Bsub_B/MI25"/>
</dbReference>
<geneLocation type="mitochondrion" evidence="9"/>
<proteinExistence type="predicted"/>
<evidence type="ECO:0000256" key="6">
    <source>
        <dbReference type="ARBA" id="ARBA00023128"/>
    </source>
</evidence>
<evidence type="ECO:0000313" key="9">
    <source>
        <dbReference type="EMBL" id="AIM52016.1"/>
    </source>
</evidence>
<gene>
    <name evidence="9" type="primary">atp4</name>
</gene>
<evidence type="ECO:0000256" key="3">
    <source>
        <dbReference type="ARBA" id="ARBA00022547"/>
    </source>
</evidence>
<name>A0A096Y6Q8_9EUKA</name>
<dbReference type="EMBL" id="KJ867410">
    <property type="protein sequence ID" value="AIM52016.1"/>
    <property type="molecule type" value="Genomic_DNA"/>
</dbReference>
<feature type="transmembrane region" description="Helical" evidence="8">
    <location>
        <begin position="40"/>
        <end position="60"/>
    </location>
</feature>
<evidence type="ECO:0000256" key="4">
    <source>
        <dbReference type="ARBA" id="ARBA00022781"/>
    </source>
</evidence>